<evidence type="ECO:0000313" key="1">
    <source>
        <dbReference type="EMBL" id="NGO40138.1"/>
    </source>
</evidence>
<dbReference type="AlphaFoldDB" id="A0A6M1RJ93"/>
<organism evidence="1 2">
    <name type="scientific">Limisphaera ngatamarikiensis</name>
    <dbReference type="NCBI Taxonomy" id="1324935"/>
    <lineage>
        <taxon>Bacteria</taxon>
        <taxon>Pseudomonadati</taxon>
        <taxon>Verrucomicrobiota</taxon>
        <taxon>Verrucomicrobiia</taxon>
        <taxon>Limisphaerales</taxon>
        <taxon>Limisphaeraceae</taxon>
        <taxon>Limisphaera</taxon>
    </lineage>
</organism>
<accession>A0A6M1RJ93</accession>
<dbReference type="Proteomes" id="UP000477311">
    <property type="component" value="Unassembled WGS sequence"/>
</dbReference>
<keyword evidence="2" id="KW-1185">Reference proteome</keyword>
<dbReference type="Gene3D" id="2.180.10.10">
    <property type="entry name" value="RHS repeat-associated core"/>
    <property type="match status" value="1"/>
</dbReference>
<proteinExistence type="predicted"/>
<reference evidence="1 2" key="1">
    <citation type="submission" date="2020-02" db="EMBL/GenBank/DDBJ databases">
        <title>Draft genome sequence of Limisphaera ngatamarikiensis NGM72.4T, a thermophilic Verrucomicrobia grouped in subdivision 3.</title>
        <authorList>
            <person name="Carere C.R."/>
            <person name="Steen J."/>
            <person name="Hugenholtz P."/>
            <person name="Stott M.B."/>
        </authorList>
    </citation>
    <scope>NUCLEOTIDE SEQUENCE [LARGE SCALE GENOMIC DNA]</scope>
    <source>
        <strain evidence="1 2">NGM72.4</strain>
    </source>
</reference>
<dbReference type="PANTHER" id="PTHR32305:SF15">
    <property type="entry name" value="PROTEIN RHSA-RELATED"/>
    <property type="match status" value="1"/>
</dbReference>
<dbReference type="NCBIfam" id="TIGR03696">
    <property type="entry name" value="Rhs_assc_core"/>
    <property type="match status" value="1"/>
</dbReference>
<dbReference type="PANTHER" id="PTHR32305">
    <property type="match status" value="1"/>
</dbReference>
<dbReference type="RefSeq" id="WP_165108455.1">
    <property type="nucleotide sequence ID" value="NZ_JAAKYA010000081.1"/>
</dbReference>
<dbReference type="InterPro" id="IPR022385">
    <property type="entry name" value="Rhs_assc_core"/>
</dbReference>
<gene>
    <name evidence="1" type="ORF">G4L39_12145</name>
</gene>
<dbReference type="InterPro" id="IPR050708">
    <property type="entry name" value="T6SS_VgrG/RHS"/>
</dbReference>
<sequence length="437" mass="48331">MPLDRSDRLQGEVRSAVVVQTPELLVHDLDGNLVRDGRWVYSWDAENRLVRVMSWGSVDLRRVDWTYDALGRRVRQVRYVWTNSTWQVVEDLKLMSDPELFGRHVVELNATNHALVRSYVWGSDVSESLDEAGGVGGLLWVRLSGGATAGVHFVTYDGNGNVWTLVSASTGTETARYEYGPFGEPLRLTGTVAASNPFRFSTKRTEDGTGLVLYEYRAYSPSIGRWLSRDPLGEPGFALIFESSKTGGEVGMLGAPILNGSLRTIQRNKSAMLDKRQEAGSFHPRPTRAGLAHYDFVNQDPINHVDFLGLEAAKRNKDDKPKKDDQACKSCCANRPNPVKDLFRTAADTLAAAIANADDWPPEAAKSAAQMIRIFILLSQAKEGCDKMKEAAELCSAFARKPEQDSCELCCRQIKCSFPHIVGGIGHFSCYSICAAF</sequence>
<evidence type="ECO:0000313" key="2">
    <source>
        <dbReference type="Proteomes" id="UP000477311"/>
    </source>
</evidence>
<comment type="caution">
    <text evidence="1">The sequence shown here is derived from an EMBL/GenBank/DDBJ whole genome shotgun (WGS) entry which is preliminary data.</text>
</comment>
<dbReference type="EMBL" id="JAAKYA010000081">
    <property type="protein sequence ID" value="NGO40138.1"/>
    <property type="molecule type" value="Genomic_DNA"/>
</dbReference>
<protein>
    <submittedName>
        <fullName evidence="1">RHS repeat-associated core domain-containing protein</fullName>
    </submittedName>
</protein>
<name>A0A6M1RJ93_9BACT</name>